<dbReference type="RefSeq" id="WP_147717163.1">
    <property type="nucleotide sequence ID" value="NZ_SAYE01000001.1"/>
</dbReference>
<comment type="caution">
    <text evidence="5">The sequence shown here is derived from an EMBL/GenBank/DDBJ whole genome shotgun (WGS) entry which is preliminary data.</text>
</comment>
<keyword evidence="2" id="KW-0408">Iron</keyword>
<organism evidence="5 6">
    <name type="scientific">Brachyspira aalborgi</name>
    <dbReference type="NCBI Taxonomy" id="29522"/>
    <lineage>
        <taxon>Bacteria</taxon>
        <taxon>Pseudomonadati</taxon>
        <taxon>Spirochaetota</taxon>
        <taxon>Spirochaetia</taxon>
        <taxon>Brachyspirales</taxon>
        <taxon>Brachyspiraceae</taxon>
        <taxon>Brachyspira</taxon>
    </lineage>
</organism>
<dbReference type="Pfam" id="PF00037">
    <property type="entry name" value="Fer4"/>
    <property type="match status" value="1"/>
</dbReference>
<dbReference type="PROSITE" id="PS00198">
    <property type="entry name" value="4FE4S_FER_1"/>
    <property type="match status" value="1"/>
</dbReference>
<dbReference type="EMBL" id="SAYE01000001">
    <property type="protein sequence ID" value="TXJ53287.1"/>
    <property type="molecule type" value="Genomic_DNA"/>
</dbReference>
<name>A0A5C8FUH2_9SPIR</name>
<dbReference type="Gene3D" id="3.30.70.20">
    <property type="match status" value="1"/>
</dbReference>
<dbReference type="Proteomes" id="UP000322307">
    <property type="component" value="Unassembled WGS sequence"/>
</dbReference>
<protein>
    <recommendedName>
        <fullName evidence="4">4Fe-4S ferredoxin-type domain-containing protein</fullName>
    </recommendedName>
</protein>
<dbReference type="AlphaFoldDB" id="A0A5C8FUH2"/>
<evidence type="ECO:0000256" key="2">
    <source>
        <dbReference type="ARBA" id="ARBA00023004"/>
    </source>
</evidence>
<gene>
    <name evidence="5" type="ORF">EPJ84_00160</name>
</gene>
<dbReference type="SUPFAM" id="SSF54862">
    <property type="entry name" value="4Fe-4S ferredoxins"/>
    <property type="match status" value="1"/>
</dbReference>
<accession>A0A5C8FUH2</accession>
<evidence type="ECO:0000313" key="6">
    <source>
        <dbReference type="Proteomes" id="UP000322307"/>
    </source>
</evidence>
<keyword evidence="1" id="KW-0479">Metal-binding</keyword>
<evidence type="ECO:0000256" key="3">
    <source>
        <dbReference type="ARBA" id="ARBA00023014"/>
    </source>
</evidence>
<proteinExistence type="predicted"/>
<sequence>MKDKSIEILQKEKCSGCSACFPICPTNAIIHDKLYFLN</sequence>
<dbReference type="InterPro" id="IPR017900">
    <property type="entry name" value="4Fe4S_Fe_S_CS"/>
</dbReference>
<dbReference type="GO" id="GO:0051536">
    <property type="term" value="F:iron-sulfur cluster binding"/>
    <property type="evidence" value="ECO:0007669"/>
    <property type="project" value="UniProtKB-KW"/>
</dbReference>
<evidence type="ECO:0000256" key="1">
    <source>
        <dbReference type="ARBA" id="ARBA00022723"/>
    </source>
</evidence>
<reference evidence="5 6" key="1">
    <citation type="journal article" date="1992" name="Lakartidningen">
        <title>[Penicillin V and not amoxicillin is the first choice preparation in acute otitis].</title>
        <authorList>
            <person name="Kamme C."/>
            <person name="Lundgren K."/>
            <person name="Prellner K."/>
        </authorList>
    </citation>
    <scope>NUCLEOTIDE SEQUENCE [LARGE SCALE GENOMIC DNA]</scope>
    <source>
        <strain evidence="5 6">PC3939II</strain>
    </source>
</reference>
<dbReference type="InterPro" id="IPR017896">
    <property type="entry name" value="4Fe4S_Fe-S-bd"/>
</dbReference>
<keyword evidence="3" id="KW-0411">Iron-sulfur</keyword>
<feature type="domain" description="4Fe-4S ferredoxin-type" evidence="4">
    <location>
        <begin position="4"/>
        <end position="34"/>
    </location>
</feature>
<dbReference type="PROSITE" id="PS51379">
    <property type="entry name" value="4FE4S_FER_2"/>
    <property type="match status" value="1"/>
</dbReference>
<dbReference type="GO" id="GO:0046872">
    <property type="term" value="F:metal ion binding"/>
    <property type="evidence" value="ECO:0007669"/>
    <property type="project" value="UniProtKB-KW"/>
</dbReference>
<evidence type="ECO:0000259" key="4">
    <source>
        <dbReference type="PROSITE" id="PS51379"/>
    </source>
</evidence>
<evidence type="ECO:0000313" key="5">
    <source>
        <dbReference type="EMBL" id="TXJ53287.1"/>
    </source>
</evidence>